<reference evidence="2 3" key="1">
    <citation type="journal article" date="2010" name="PLoS Genet.">
        <title>De novo assembly of a 40 Mb eukaryotic genome from short sequence reads: Sordaria macrospora, a model organism for fungal morphogenesis.</title>
        <authorList>
            <person name="Nowrousian M."/>
            <person name="Stajich J."/>
            <person name="Chu M."/>
            <person name="Engh I."/>
            <person name="Espagne E."/>
            <person name="Halliday K."/>
            <person name="Kamerewerd J."/>
            <person name="Kempken F."/>
            <person name="Knab B."/>
            <person name="Kuo H.C."/>
            <person name="Osiewacz H.D."/>
            <person name="Poeggeler S."/>
            <person name="Read N."/>
            <person name="Seiler S."/>
            <person name="Smith K."/>
            <person name="Zickler D."/>
            <person name="Kueck U."/>
            <person name="Freitag M."/>
        </authorList>
    </citation>
    <scope>NUCLEOTIDE SEQUENCE [LARGE SCALE GENOMIC DNA]</scope>
    <source>
        <strain evidence="3">ATCC MYA-333 / DSM 997 / K(L3346) / K-hell</strain>
        <tissue evidence="2">Mycelium</tissue>
    </source>
</reference>
<organism evidence="2 3">
    <name type="scientific">Sordaria macrospora (strain ATCC MYA-333 / DSM 997 / K(L3346) / K-hell)</name>
    <dbReference type="NCBI Taxonomy" id="771870"/>
    <lineage>
        <taxon>Eukaryota</taxon>
        <taxon>Fungi</taxon>
        <taxon>Dikarya</taxon>
        <taxon>Ascomycota</taxon>
        <taxon>Pezizomycotina</taxon>
        <taxon>Sordariomycetes</taxon>
        <taxon>Sordariomycetidae</taxon>
        <taxon>Sordariales</taxon>
        <taxon>Sordariaceae</taxon>
        <taxon>Sordaria</taxon>
    </lineage>
</organism>
<dbReference type="eggNOG" id="ENOG502QVQI">
    <property type="taxonomic scope" value="Eukaryota"/>
</dbReference>
<keyword evidence="3" id="KW-1185">Reference proteome</keyword>
<dbReference type="InterPro" id="IPR013320">
    <property type="entry name" value="ConA-like_dom_sf"/>
</dbReference>
<keyword evidence="1" id="KW-0732">Signal</keyword>
<proteinExistence type="predicted"/>
<name>F7W9Q1_SORMK</name>
<feature type="signal peptide" evidence="1">
    <location>
        <begin position="1"/>
        <end position="20"/>
    </location>
</feature>
<dbReference type="AlphaFoldDB" id="F7W9Q1"/>
<comment type="caution">
    <text evidence="2">The sequence shown here is derived from an EMBL/GenBank/DDBJ whole genome shotgun (WGS) entry which is preliminary data.</text>
</comment>
<dbReference type="HOGENOM" id="CLU_2334964_0_0_1"/>
<dbReference type="Proteomes" id="UP000001881">
    <property type="component" value="Unassembled WGS sequence"/>
</dbReference>
<evidence type="ECO:0000313" key="2">
    <source>
        <dbReference type="EMBL" id="CCC14042.1"/>
    </source>
</evidence>
<dbReference type="SUPFAM" id="SSF49899">
    <property type="entry name" value="Concanavalin A-like lectins/glucanases"/>
    <property type="match status" value="1"/>
</dbReference>
<dbReference type="EMBL" id="CABT02000054">
    <property type="protein sequence ID" value="CCC14042.1"/>
    <property type="molecule type" value="Genomic_DNA"/>
</dbReference>
<dbReference type="OrthoDB" id="4781at2759"/>
<dbReference type="InParanoid" id="F7W9Q1"/>
<sequence length="98" mass="10731">MFLPRYVASAIALLASSALAQVTTDCQPLNKTCPPDPALGMDYSWTFNSTPKAWAWETTVGTVDFDNDNGAAFTINKQGDSPTLRSKFYFFWAAPRSG</sequence>
<accession>F7W9Q1</accession>
<protein>
    <submittedName>
        <fullName evidence="2">WGS project CABT00000000 data, contig 2.54</fullName>
    </submittedName>
</protein>
<evidence type="ECO:0000256" key="1">
    <source>
        <dbReference type="SAM" id="SignalP"/>
    </source>
</evidence>
<gene>
    <name evidence="2" type="ORF">SMAC_09527</name>
</gene>
<dbReference type="VEuPathDB" id="FungiDB:SMAC_09527"/>
<evidence type="ECO:0000313" key="3">
    <source>
        <dbReference type="Proteomes" id="UP000001881"/>
    </source>
</evidence>
<feature type="chain" id="PRO_5003371203" evidence="1">
    <location>
        <begin position="21"/>
        <end position="98"/>
    </location>
</feature>